<gene>
    <name evidence="3" type="ORF">LACBIDRAFT_330858</name>
</gene>
<accession>B0DMZ6</accession>
<dbReference type="EMBL" id="DS547120">
    <property type="protein sequence ID" value="EDR03962.1"/>
    <property type="molecule type" value="Genomic_DNA"/>
</dbReference>
<name>B0DMZ6_LACBS</name>
<keyword evidence="4" id="KW-1185">Reference proteome</keyword>
<feature type="region of interest" description="Disordered" evidence="1">
    <location>
        <begin position="189"/>
        <end position="222"/>
    </location>
</feature>
<dbReference type="GeneID" id="6080967"/>
<evidence type="ECO:0000313" key="4">
    <source>
        <dbReference type="Proteomes" id="UP000001194"/>
    </source>
</evidence>
<dbReference type="HOGENOM" id="CLU_294059_0_0_1"/>
<sequence>MTTLKTCRKLAYITAYAGPLSPLSDAECPTFTVPPPTQASLIRGITRHLAGRHANERNGRDAKSPNNPCIRRSLLSTVICHINTQGCEACWVTIFEWCLVFLILLVGGAKFLLLHSLPEKALSMILTCMKVTVKNLSGEMGARKRIAVLLGRENQMLDDLKRDLGPLSIVSEDSTSSGMMVMSEEPQLRATPMQRPGKTKAPGKPCSFSTAGETRSKSYRSPLSPKLLETANKSLYSIRLTTISEQNTIENSLFNVSCLSPREQKLLELLNLYIGEWKMPPAPANHFHFLRVSMGKKNPSDFGRWYFYWDLLDKQCHTYNGVSQCQNYKNLMSTELTDDERKLIRHELNTWDAKKSKSKKINCKIIDMIKGEIRNIPSSSQAVPDYDSDSEVEIINFQSVPSSSQTLLDRELTISNSDVEEIPKAHDGIDVLLILYVAANDAHFRWYSPLHDGAFSPFSDFALREALGFPDNRYAIYDTYLKEFVHLPSYCSFQVQAGEFFILRQLDLTDKDCPDVTNFIHKSDKFSSSRLTAGAASQDLKGKCKAQDEQDDIVKESKRMKRDCVLMGGPLGSSFILEIFVGYAPSPFPATCPLIDHTSWGQDPRTTNEHVSHGPLIKLQGMKPSSLPFHHVVKGDFASNYKKLAHQLEQGHFDGLSHNPPCPYASLKNATHPTSMPSTMPLNFGDSTLELDDMPELEEVLGLEVMAMAVALPIMPHQSSLGTTDNSRVGNALIDQHAAKSRKKNRAPFPWSEEQRAWMKGHVDPYLELDPKKCDMWSKQKVEDLVNKWRFANAGDARQCFIKYLQNALARSRTSQKQPPIIKFPRKRAENAADLWAKAPENKILLDTAVAEKRGDASTKNNVGIRSTLKAAMFKALSSKEQEQWEKKASELKEVSAEDKVESIWENQEIMADTLVATLEGSIGMGKNQVGDATYHVQMAYLDKEGNIQSTSICCGIMLDDKAFKDVKPETYTSLSKAWIKYATEALFLFSENDLHARPNNEFAITLAKDSTGNPILPHNTFHSSTDSYWNP</sequence>
<keyword evidence="2" id="KW-0812">Transmembrane</keyword>
<organism evidence="4">
    <name type="scientific">Laccaria bicolor (strain S238N-H82 / ATCC MYA-4686)</name>
    <name type="common">Bicoloured deceiver</name>
    <name type="synonym">Laccaria laccata var. bicolor</name>
    <dbReference type="NCBI Taxonomy" id="486041"/>
    <lineage>
        <taxon>Eukaryota</taxon>
        <taxon>Fungi</taxon>
        <taxon>Dikarya</taxon>
        <taxon>Basidiomycota</taxon>
        <taxon>Agaricomycotina</taxon>
        <taxon>Agaricomycetes</taxon>
        <taxon>Agaricomycetidae</taxon>
        <taxon>Agaricales</taxon>
        <taxon>Agaricineae</taxon>
        <taxon>Hydnangiaceae</taxon>
        <taxon>Laccaria</taxon>
    </lineage>
</organism>
<keyword evidence="2" id="KW-0472">Membrane</keyword>
<dbReference type="Proteomes" id="UP000001194">
    <property type="component" value="Unassembled WGS sequence"/>
</dbReference>
<evidence type="ECO:0000313" key="3">
    <source>
        <dbReference type="EMBL" id="EDR03962.1"/>
    </source>
</evidence>
<dbReference type="OrthoDB" id="3128758at2759"/>
<proteinExistence type="predicted"/>
<reference evidence="3 4" key="1">
    <citation type="journal article" date="2008" name="Nature">
        <title>The genome of Laccaria bicolor provides insights into mycorrhizal symbiosis.</title>
        <authorList>
            <person name="Martin F."/>
            <person name="Aerts A."/>
            <person name="Ahren D."/>
            <person name="Brun A."/>
            <person name="Danchin E.G.J."/>
            <person name="Duchaussoy F."/>
            <person name="Gibon J."/>
            <person name="Kohler A."/>
            <person name="Lindquist E."/>
            <person name="Pereda V."/>
            <person name="Salamov A."/>
            <person name="Shapiro H.J."/>
            <person name="Wuyts J."/>
            <person name="Blaudez D."/>
            <person name="Buee M."/>
            <person name="Brokstein P."/>
            <person name="Canbaeck B."/>
            <person name="Cohen D."/>
            <person name="Courty P.E."/>
            <person name="Coutinho P.M."/>
            <person name="Delaruelle C."/>
            <person name="Detter J.C."/>
            <person name="Deveau A."/>
            <person name="DiFazio S."/>
            <person name="Duplessis S."/>
            <person name="Fraissinet-Tachet L."/>
            <person name="Lucic E."/>
            <person name="Frey-Klett P."/>
            <person name="Fourrey C."/>
            <person name="Feussner I."/>
            <person name="Gay G."/>
            <person name="Grimwood J."/>
            <person name="Hoegger P.J."/>
            <person name="Jain P."/>
            <person name="Kilaru S."/>
            <person name="Labbe J."/>
            <person name="Lin Y.C."/>
            <person name="Legue V."/>
            <person name="Le Tacon F."/>
            <person name="Marmeisse R."/>
            <person name="Melayah D."/>
            <person name="Montanini B."/>
            <person name="Muratet M."/>
            <person name="Nehls U."/>
            <person name="Niculita-Hirzel H."/>
            <person name="Oudot-Le Secq M.P."/>
            <person name="Peter M."/>
            <person name="Quesneville H."/>
            <person name="Rajashekar B."/>
            <person name="Reich M."/>
            <person name="Rouhier N."/>
            <person name="Schmutz J."/>
            <person name="Yin T."/>
            <person name="Chalot M."/>
            <person name="Henrissat B."/>
            <person name="Kuees U."/>
            <person name="Lucas S."/>
            <person name="Van de Peer Y."/>
            <person name="Podila G.K."/>
            <person name="Polle A."/>
            <person name="Pukkila P.J."/>
            <person name="Richardson P.M."/>
            <person name="Rouze P."/>
            <person name="Sanders I.R."/>
            <person name="Stajich J.E."/>
            <person name="Tunlid A."/>
            <person name="Tuskan G."/>
            <person name="Grigoriev I.V."/>
        </authorList>
    </citation>
    <scope>NUCLEOTIDE SEQUENCE [LARGE SCALE GENOMIC DNA]</scope>
    <source>
        <strain evidence="4">S238N-H82 / ATCC MYA-4686</strain>
    </source>
</reference>
<evidence type="ECO:0000256" key="1">
    <source>
        <dbReference type="SAM" id="MobiDB-lite"/>
    </source>
</evidence>
<feature type="transmembrane region" description="Helical" evidence="2">
    <location>
        <begin position="94"/>
        <end position="114"/>
    </location>
</feature>
<keyword evidence="2" id="KW-1133">Transmembrane helix</keyword>
<dbReference type="RefSeq" id="XP_001885217.1">
    <property type="nucleotide sequence ID" value="XM_001885182.1"/>
</dbReference>
<dbReference type="AlphaFoldDB" id="B0DMZ6"/>
<dbReference type="STRING" id="486041.B0DMZ6"/>
<dbReference type="KEGG" id="lbc:LACBIDRAFT_330858"/>
<evidence type="ECO:0000256" key="2">
    <source>
        <dbReference type="SAM" id="Phobius"/>
    </source>
</evidence>
<protein>
    <submittedName>
        <fullName evidence="3">Predicted protein</fullName>
    </submittedName>
</protein>
<dbReference type="InParanoid" id="B0DMZ6"/>